<dbReference type="EMBL" id="BGPR01000367">
    <property type="protein sequence ID" value="GBM15986.1"/>
    <property type="molecule type" value="Genomic_DNA"/>
</dbReference>
<name>A0A4Y2DIY2_ARAVE</name>
<dbReference type="AlphaFoldDB" id="A0A4Y2DIY2"/>
<organism evidence="1 2">
    <name type="scientific">Araneus ventricosus</name>
    <name type="common">Orbweaver spider</name>
    <name type="synonym">Epeira ventricosa</name>
    <dbReference type="NCBI Taxonomy" id="182803"/>
    <lineage>
        <taxon>Eukaryota</taxon>
        <taxon>Metazoa</taxon>
        <taxon>Ecdysozoa</taxon>
        <taxon>Arthropoda</taxon>
        <taxon>Chelicerata</taxon>
        <taxon>Arachnida</taxon>
        <taxon>Araneae</taxon>
        <taxon>Araneomorphae</taxon>
        <taxon>Entelegynae</taxon>
        <taxon>Araneoidea</taxon>
        <taxon>Araneidae</taxon>
        <taxon>Araneus</taxon>
    </lineage>
</organism>
<dbReference type="Proteomes" id="UP000499080">
    <property type="component" value="Unassembled WGS sequence"/>
</dbReference>
<protein>
    <submittedName>
        <fullName evidence="1">Uncharacterized protein</fullName>
    </submittedName>
</protein>
<evidence type="ECO:0000313" key="2">
    <source>
        <dbReference type="Proteomes" id="UP000499080"/>
    </source>
</evidence>
<comment type="caution">
    <text evidence="1">The sequence shown here is derived from an EMBL/GenBank/DDBJ whole genome shotgun (WGS) entry which is preliminary data.</text>
</comment>
<proteinExistence type="predicted"/>
<reference evidence="1 2" key="1">
    <citation type="journal article" date="2019" name="Sci. Rep.">
        <title>Orb-weaving spider Araneus ventricosus genome elucidates the spidroin gene catalogue.</title>
        <authorList>
            <person name="Kono N."/>
            <person name="Nakamura H."/>
            <person name="Ohtoshi R."/>
            <person name="Moran D.A.P."/>
            <person name="Shinohara A."/>
            <person name="Yoshida Y."/>
            <person name="Fujiwara M."/>
            <person name="Mori M."/>
            <person name="Tomita M."/>
            <person name="Arakawa K."/>
        </authorList>
    </citation>
    <scope>NUCLEOTIDE SEQUENCE [LARGE SCALE GENOMIC DNA]</scope>
</reference>
<evidence type="ECO:0000313" key="1">
    <source>
        <dbReference type="EMBL" id="GBM15986.1"/>
    </source>
</evidence>
<gene>
    <name evidence="1" type="ORF">AVEN_108584_1</name>
</gene>
<sequence length="100" mass="11437">MIVRRFSAYEYSSLEAVLERCKYGFQDSFCRIFQCLRRCSSLNLRIVPSQTIFTLGKYRIGRDQGISLVVKEPAFDVLTCNFTPGETCEQAPYRDGSSTT</sequence>
<accession>A0A4Y2DIY2</accession>
<keyword evidence="2" id="KW-1185">Reference proteome</keyword>